<dbReference type="InterPro" id="IPR013525">
    <property type="entry name" value="ABC2_TM"/>
</dbReference>
<dbReference type="EMBL" id="VIFY01000127">
    <property type="protein sequence ID" value="TQB69993.1"/>
    <property type="molecule type" value="Genomic_DNA"/>
</dbReference>
<feature type="domain" description="CDR ABC transporter" evidence="9">
    <location>
        <begin position="593"/>
        <end position="632"/>
    </location>
</feature>
<feature type="transmembrane region" description="Helical" evidence="7">
    <location>
        <begin position="420"/>
        <end position="447"/>
    </location>
</feature>
<evidence type="ECO:0000259" key="8">
    <source>
        <dbReference type="Pfam" id="PF01061"/>
    </source>
</evidence>
<feature type="transmembrane region" description="Helical" evidence="7">
    <location>
        <begin position="613"/>
        <end position="631"/>
    </location>
</feature>
<dbReference type="InterPro" id="IPR036291">
    <property type="entry name" value="NAD(P)-bd_dom_sf"/>
</dbReference>
<evidence type="ECO:0000256" key="2">
    <source>
        <dbReference type="ARBA" id="ARBA00022448"/>
    </source>
</evidence>
<dbReference type="Pfam" id="PF13460">
    <property type="entry name" value="NAD_binding_10"/>
    <property type="match status" value="1"/>
</dbReference>
<dbReference type="GO" id="GO:0016020">
    <property type="term" value="C:membrane"/>
    <property type="evidence" value="ECO:0007669"/>
    <property type="project" value="UniProtKB-SubCell"/>
</dbReference>
<feature type="transmembrane region" description="Helical" evidence="7">
    <location>
        <begin position="518"/>
        <end position="537"/>
    </location>
</feature>
<dbReference type="Pfam" id="PF06422">
    <property type="entry name" value="PDR_CDR"/>
    <property type="match status" value="1"/>
</dbReference>
<comment type="similarity">
    <text evidence="6">Belongs to the avfA family.</text>
</comment>
<feature type="transmembrane region" description="Helical" evidence="7">
    <location>
        <begin position="358"/>
        <end position="376"/>
    </location>
</feature>
<evidence type="ECO:0000256" key="3">
    <source>
        <dbReference type="ARBA" id="ARBA00022692"/>
    </source>
</evidence>
<dbReference type="PANTHER" id="PTHR15020:SF50">
    <property type="entry name" value="UPF0659 PROTEIN YMR090W"/>
    <property type="match status" value="1"/>
</dbReference>
<dbReference type="Proteomes" id="UP000319663">
    <property type="component" value="Unassembled WGS sequence"/>
</dbReference>
<sequence>MTPPEVLLLGGHGKVALHLTPLLLARNWNVTSVIRNPEHENEILALQKQHKGKLSVLISSLDDVKSDDDAKAVLDKVRPDYVVWSAGAGGKGGPARTKQIDEIAAKHYIAASFADSKVRKFLLVSHLGSRRNKPSWLSDEEWKYLMHINTDVLPAYAKAKLEADEYLTALAAKKRKTDPGFQAILLRPGYLSDEPGTGKVELGKTRAKGSVPREDVARVADELLARDDTRGWADLLGGEENIEDAIDRFLVEEKYELPGYELKPNCPAPDIVCIKDFIRWFGIGIRGHDRPQFATAIFLLVIALAHKALFGIDSLEDLAQFDLRDGPVTEVPLRWKDDALDKPVLEMLLPRVPKRRCLTKRGFILFFTSFLSWLGILRKPQSMIFADRLAKRLKIMPLFVTQRSLYEVRERPSKMYSWKAFLIANIFVEIPYQIFLGILVFGSYNYAVNGIQSSDRQGLVLIYCIQFFVFGSTFGHMLVAGLPDAETAGALTTLLFSLILVFNGVMQPPSALPGFWIFMYRISPFTYWVAGIAATILHDRQVECSAAEFSVFNPPNGQTCGEYMTSFLQVAPGYLQNAEASANCQYCSLSISDQYIAGSGIYWSDRWRNFGLVWAYIVFNVVMATVLYWAIRVKQWKITDLKARLGYSR</sequence>
<dbReference type="PANTHER" id="PTHR15020">
    <property type="entry name" value="FLAVIN REDUCTASE-RELATED"/>
    <property type="match status" value="1"/>
</dbReference>
<dbReference type="InterPro" id="IPR016040">
    <property type="entry name" value="NAD(P)-bd_dom"/>
</dbReference>
<reference evidence="11 12" key="1">
    <citation type="submission" date="2019-06" db="EMBL/GenBank/DDBJ databases">
        <title>Wine fermentation using esterase from Monascus purpureus.</title>
        <authorList>
            <person name="Geng C."/>
            <person name="Zhang Y."/>
        </authorList>
    </citation>
    <scope>NUCLEOTIDE SEQUENCE [LARGE SCALE GENOMIC DNA]</scope>
    <source>
        <strain evidence="11">HQ1</strain>
    </source>
</reference>
<evidence type="ECO:0000313" key="12">
    <source>
        <dbReference type="Proteomes" id="UP000319663"/>
    </source>
</evidence>
<evidence type="ECO:0000256" key="6">
    <source>
        <dbReference type="ARBA" id="ARBA00038376"/>
    </source>
</evidence>
<gene>
    <name evidence="11" type="ORF">MPDQ_001094</name>
</gene>
<dbReference type="Gene3D" id="3.40.50.720">
    <property type="entry name" value="NAD(P)-binding Rossmann-like Domain"/>
    <property type="match status" value="1"/>
</dbReference>
<feature type="domain" description="NAD(P)-binding" evidence="10">
    <location>
        <begin position="10"/>
        <end position="225"/>
    </location>
</feature>
<keyword evidence="12" id="KW-1185">Reference proteome</keyword>
<keyword evidence="3 7" id="KW-0812">Transmembrane</keyword>
<keyword evidence="2" id="KW-0813">Transport</keyword>
<comment type="subcellular location">
    <subcellularLocation>
        <location evidence="1">Membrane</location>
        <topology evidence="1">Multi-pass membrane protein</topology>
    </subcellularLocation>
</comment>
<dbReference type="GO" id="GO:0140359">
    <property type="term" value="F:ABC-type transporter activity"/>
    <property type="evidence" value="ECO:0007669"/>
    <property type="project" value="InterPro"/>
</dbReference>
<feature type="transmembrane region" description="Helical" evidence="7">
    <location>
        <begin position="459"/>
        <end position="482"/>
    </location>
</feature>
<evidence type="ECO:0000256" key="1">
    <source>
        <dbReference type="ARBA" id="ARBA00004141"/>
    </source>
</evidence>
<dbReference type="AlphaFoldDB" id="A0A507QQ80"/>
<protein>
    <recommendedName>
        <fullName evidence="13">ABC-2 type transporter domain-containing protein</fullName>
    </recommendedName>
</protein>
<evidence type="ECO:0000256" key="7">
    <source>
        <dbReference type="SAM" id="Phobius"/>
    </source>
</evidence>
<evidence type="ECO:0000256" key="5">
    <source>
        <dbReference type="ARBA" id="ARBA00023136"/>
    </source>
</evidence>
<evidence type="ECO:0000259" key="10">
    <source>
        <dbReference type="Pfam" id="PF13460"/>
    </source>
</evidence>
<evidence type="ECO:0000256" key="4">
    <source>
        <dbReference type="ARBA" id="ARBA00022989"/>
    </source>
</evidence>
<dbReference type="InterPro" id="IPR010929">
    <property type="entry name" value="PDR_CDR_ABC"/>
</dbReference>
<evidence type="ECO:0000313" key="11">
    <source>
        <dbReference type="EMBL" id="TQB69993.1"/>
    </source>
</evidence>
<feature type="transmembrane region" description="Helical" evidence="7">
    <location>
        <begin position="488"/>
        <end position="506"/>
    </location>
</feature>
<accession>A0A507QQ80</accession>
<evidence type="ECO:0000259" key="9">
    <source>
        <dbReference type="Pfam" id="PF06422"/>
    </source>
</evidence>
<dbReference type="Pfam" id="PF01061">
    <property type="entry name" value="ABC2_membrane"/>
    <property type="match status" value="1"/>
</dbReference>
<organism evidence="11 12">
    <name type="scientific">Monascus purpureus</name>
    <name type="common">Red mold</name>
    <name type="synonym">Monascus anka</name>
    <dbReference type="NCBI Taxonomy" id="5098"/>
    <lineage>
        <taxon>Eukaryota</taxon>
        <taxon>Fungi</taxon>
        <taxon>Dikarya</taxon>
        <taxon>Ascomycota</taxon>
        <taxon>Pezizomycotina</taxon>
        <taxon>Eurotiomycetes</taxon>
        <taxon>Eurotiomycetidae</taxon>
        <taxon>Eurotiales</taxon>
        <taxon>Aspergillaceae</taxon>
        <taxon>Monascus</taxon>
    </lineage>
</organism>
<dbReference type="STRING" id="5098.A0A507QQ80"/>
<dbReference type="GO" id="GO:0005524">
    <property type="term" value="F:ATP binding"/>
    <property type="evidence" value="ECO:0007669"/>
    <property type="project" value="InterPro"/>
</dbReference>
<comment type="caution">
    <text evidence="11">The sequence shown here is derived from an EMBL/GenBank/DDBJ whole genome shotgun (WGS) entry which is preliminary data.</text>
</comment>
<dbReference type="SUPFAM" id="SSF51735">
    <property type="entry name" value="NAD(P)-binding Rossmann-fold domains"/>
    <property type="match status" value="1"/>
</dbReference>
<evidence type="ECO:0008006" key="13">
    <source>
        <dbReference type="Google" id="ProtNLM"/>
    </source>
</evidence>
<name>A0A507QQ80_MONPU</name>
<proteinExistence type="inferred from homology"/>
<keyword evidence="4 7" id="KW-1133">Transmembrane helix</keyword>
<feature type="domain" description="ABC-2 type transporter transmembrane" evidence="8">
    <location>
        <begin position="395"/>
        <end position="536"/>
    </location>
</feature>
<keyword evidence="5 7" id="KW-0472">Membrane</keyword>